<feature type="region of interest" description="Disordered" evidence="1">
    <location>
        <begin position="1"/>
        <end position="29"/>
    </location>
</feature>
<keyword evidence="4" id="KW-1185">Reference proteome</keyword>
<reference evidence="3" key="1">
    <citation type="submission" date="2021-06" db="EMBL/GenBank/DDBJ databases">
        <authorList>
            <person name="Kallberg Y."/>
            <person name="Tangrot J."/>
            <person name="Rosling A."/>
        </authorList>
    </citation>
    <scope>NUCLEOTIDE SEQUENCE</scope>
    <source>
        <strain evidence="3">MA453B</strain>
    </source>
</reference>
<organism evidence="3 4">
    <name type="scientific">Dentiscutata erythropus</name>
    <dbReference type="NCBI Taxonomy" id="1348616"/>
    <lineage>
        <taxon>Eukaryota</taxon>
        <taxon>Fungi</taxon>
        <taxon>Fungi incertae sedis</taxon>
        <taxon>Mucoromycota</taxon>
        <taxon>Glomeromycotina</taxon>
        <taxon>Glomeromycetes</taxon>
        <taxon>Diversisporales</taxon>
        <taxon>Gigasporaceae</taxon>
        <taxon>Dentiscutata</taxon>
    </lineage>
</organism>
<gene>
    <name evidence="3" type="ORF">DERYTH_LOCUS26175</name>
</gene>
<keyword evidence="2" id="KW-0472">Membrane</keyword>
<dbReference type="AlphaFoldDB" id="A0A9N9KA73"/>
<dbReference type="EMBL" id="CAJVPY010053126">
    <property type="protein sequence ID" value="CAG8815846.1"/>
    <property type="molecule type" value="Genomic_DNA"/>
</dbReference>
<dbReference type="OrthoDB" id="9996464at2759"/>
<evidence type="ECO:0000256" key="2">
    <source>
        <dbReference type="SAM" id="Phobius"/>
    </source>
</evidence>
<feature type="compositionally biased region" description="Basic and acidic residues" evidence="1">
    <location>
        <begin position="8"/>
        <end position="21"/>
    </location>
</feature>
<keyword evidence="2" id="KW-1133">Transmembrane helix</keyword>
<evidence type="ECO:0000313" key="3">
    <source>
        <dbReference type="EMBL" id="CAG8815846.1"/>
    </source>
</evidence>
<keyword evidence="2" id="KW-0812">Transmembrane</keyword>
<sequence>MSHLKGSNRTDNENHVIRSSRDSASSLKLEPSAHSTALEPLAPSILLEPKVPSTALEPLEPSILKTNSAKKNKRKQLLLTLFMIFVDVGIPLIISVVFNFILYKHVNTVGILCVTGFIGGVILSLIQDDPKLFLLRDSFISGNLKGLTEDEPIPDHWERYWRTYAVFRWTFIILTAIWGFGLLFEIPFRVLIIYKTRTTNDAVYIGAIF</sequence>
<name>A0A9N9KA73_9GLOM</name>
<evidence type="ECO:0000313" key="4">
    <source>
        <dbReference type="Proteomes" id="UP000789405"/>
    </source>
</evidence>
<feature type="non-terminal residue" evidence="3">
    <location>
        <position position="209"/>
    </location>
</feature>
<evidence type="ECO:0000256" key="1">
    <source>
        <dbReference type="SAM" id="MobiDB-lite"/>
    </source>
</evidence>
<dbReference type="Proteomes" id="UP000789405">
    <property type="component" value="Unassembled WGS sequence"/>
</dbReference>
<accession>A0A9N9KA73</accession>
<comment type="caution">
    <text evidence="3">The sequence shown here is derived from an EMBL/GenBank/DDBJ whole genome shotgun (WGS) entry which is preliminary data.</text>
</comment>
<feature type="transmembrane region" description="Helical" evidence="2">
    <location>
        <begin position="166"/>
        <end position="184"/>
    </location>
</feature>
<protein>
    <submittedName>
        <fullName evidence="3">15981_t:CDS:1</fullName>
    </submittedName>
</protein>
<feature type="transmembrane region" description="Helical" evidence="2">
    <location>
        <begin position="77"/>
        <end position="102"/>
    </location>
</feature>
<proteinExistence type="predicted"/>
<feature type="transmembrane region" description="Helical" evidence="2">
    <location>
        <begin position="108"/>
        <end position="126"/>
    </location>
</feature>